<dbReference type="InterPro" id="IPR019533">
    <property type="entry name" value="Peptidase_S26"/>
</dbReference>
<keyword evidence="5" id="KW-0256">Endoplasmic reticulum</keyword>
<evidence type="ECO:0000256" key="4">
    <source>
        <dbReference type="ARBA" id="ARBA00022801"/>
    </source>
</evidence>
<dbReference type="NCBIfam" id="TIGR02228">
    <property type="entry name" value="sigpep_I_arch"/>
    <property type="match status" value="1"/>
</dbReference>
<evidence type="ECO:0000256" key="12">
    <source>
        <dbReference type="SAM" id="Phobius"/>
    </source>
</evidence>
<feature type="transmembrane region" description="Helical" evidence="12">
    <location>
        <begin position="12"/>
        <end position="30"/>
    </location>
</feature>
<dbReference type="PANTHER" id="PTHR10806:SF6">
    <property type="entry name" value="SIGNAL PEPTIDASE COMPLEX CATALYTIC SUBUNIT SEC11"/>
    <property type="match status" value="1"/>
</dbReference>
<gene>
    <name evidence="13" type="ORF">H0N91_18655</name>
</gene>
<evidence type="ECO:0000256" key="8">
    <source>
        <dbReference type="ARBA" id="ARBA00023136"/>
    </source>
</evidence>
<keyword evidence="2" id="KW-0645">Protease</keyword>
<dbReference type="GO" id="GO:0004252">
    <property type="term" value="F:serine-type endopeptidase activity"/>
    <property type="evidence" value="ECO:0007669"/>
    <property type="project" value="UniProtKB-UniRule"/>
</dbReference>
<name>A0A1I5RC20_9FIRM</name>
<reference evidence="13 14" key="1">
    <citation type="submission" date="2020-07" db="EMBL/GenBank/DDBJ databases">
        <title>Organ Donor 1.</title>
        <authorList>
            <person name="Marsh A.J."/>
            <person name="Azcarate-Peril M.A."/>
        </authorList>
    </citation>
    <scope>NUCLEOTIDE SEQUENCE [LARGE SCALE GENOMIC DNA]</scope>
    <source>
        <strain evidence="13 14">AMC0717</strain>
    </source>
</reference>
<evidence type="ECO:0000313" key="13">
    <source>
        <dbReference type="EMBL" id="NZA40092.1"/>
    </source>
</evidence>
<evidence type="ECO:0000256" key="10">
    <source>
        <dbReference type="ARBA" id="ARBA00045533"/>
    </source>
</evidence>
<dbReference type="InterPro" id="IPR001733">
    <property type="entry name" value="Peptidase_S26B"/>
</dbReference>
<keyword evidence="7 12" id="KW-1133">Transmembrane helix</keyword>
<evidence type="ECO:0000256" key="7">
    <source>
        <dbReference type="ARBA" id="ARBA00022989"/>
    </source>
</evidence>
<dbReference type="EMBL" id="JACCKS010000033">
    <property type="protein sequence ID" value="NZA40092.1"/>
    <property type="molecule type" value="Genomic_DNA"/>
</dbReference>
<evidence type="ECO:0000256" key="1">
    <source>
        <dbReference type="ARBA" id="ARBA00004648"/>
    </source>
</evidence>
<comment type="caution">
    <text evidence="13">The sequence shown here is derived from an EMBL/GenBank/DDBJ whole genome shotgun (WGS) entry which is preliminary data.</text>
</comment>
<dbReference type="GO" id="GO:0006465">
    <property type="term" value="P:signal peptide processing"/>
    <property type="evidence" value="ECO:0007669"/>
    <property type="project" value="UniProtKB-UniRule"/>
</dbReference>
<evidence type="ECO:0000256" key="5">
    <source>
        <dbReference type="ARBA" id="ARBA00022824"/>
    </source>
</evidence>
<feature type="transmembrane region" description="Helical" evidence="12">
    <location>
        <begin position="135"/>
        <end position="164"/>
    </location>
</feature>
<dbReference type="Proteomes" id="UP000586254">
    <property type="component" value="Unassembled WGS sequence"/>
</dbReference>
<proteinExistence type="predicted"/>
<keyword evidence="3 12" id="KW-0812">Transmembrane</keyword>
<evidence type="ECO:0000313" key="14">
    <source>
        <dbReference type="Proteomes" id="UP000586254"/>
    </source>
</evidence>
<dbReference type="RefSeq" id="WP_090415071.1">
    <property type="nucleotide sequence ID" value="NZ_CAUFHM010000011.1"/>
</dbReference>
<organism evidence="13 14">
    <name type="scientific">Eubacterium callanderi</name>
    <dbReference type="NCBI Taxonomy" id="53442"/>
    <lineage>
        <taxon>Bacteria</taxon>
        <taxon>Bacillati</taxon>
        <taxon>Bacillota</taxon>
        <taxon>Clostridia</taxon>
        <taxon>Eubacteriales</taxon>
        <taxon>Eubacteriaceae</taxon>
        <taxon>Eubacterium</taxon>
    </lineage>
</organism>
<sequence>MKASVKKGLGTTIWLLSMIIILGGALAFALNPSPAKSIFGYRMYEVLSGSMTPALRTGELALVQITPPQDIAVGDIVTYAVSPDGTTVVTHRVVDKTTDSEGQTVFSTKGDAADTVDTNVPAAAVIGVVRGHIPIIGYIIGFVRANFIASLMLIIAAILVVLAVKNLSAGKKKKPANPS</sequence>
<keyword evidence="4 13" id="KW-0378">Hydrolase</keyword>
<evidence type="ECO:0000256" key="6">
    <source>
        <dbReference type="ARBA" id="ARBA00022968"/>
    </source>
</evidence>
<evidence type="ECO:0000256" key="11">
    <source>
        <dbReference type="NCBIfam" id="TIGR02228"/>
    </source>
</evidence>
<dbReference type="InterPro" id="IPR019756">
    <property type="entry name" value="Pept_S26A_signal_pept_1_Ser-AS"/>
</dbReference>
<protein>
    <recommendedName>
        <fullName evidence="9 11">Signal peptidase I</fullName>
        <ecNumber evidence="11">3.4.21.89</ecNumber>
    </recommendedName>
</protein>
<dbReference type="GO" id="GO:0009003">
    <property type="term" value="F:signal peptidase activity"/>
    <property type="evidence" value="ECO:0007669"/>
    <property type="project" value="UniProtKB-EC"/>
</dbReference>
<dbReference type="AlphaFoldDB" id="A0A1I5RC20"/>
<keyword evidence="8 12" id="KW-0472">Membrane</keyword>
<dbReference type="EC" id="3.4.21.89" evidence="11"/>
<comment type="subcellular location">
    <subcellularLocation>
        <location evidence="1">Endoplasmic reticulum membrane</location>
        <topology evidence="1">Single-pass type II membrane protein</topology>
    </subcellularLocation>
</comment>
<comment type="function">
    <text evidence="10">Catalytic component of the signal peptidase complex (SPC) which catalyzes the cleavage of N-terminal signal sequences from nascent proteins as they are translocated into the lumen of the endoplasmic reticulum. Specifically cleaves N-terminal signal peptides that contain a hydrophobic alpha-helix (h-region) shorter than 18-20 amino acids.</text>
</comment>
<dbReference type="SUPFAM" id="SSF51306">
    <property type="entry name" value="LexA/Signal peptidase"/>
    <property type="match status" value="1"/>
</dbReference>
<dbReference type="GO" id="GO:0016020">
    <property type="term" value="C:membrane"/>
    <property type="evidence" value="ECO:0007669"/>
    <property type="project" value="UniProtKB-UniRule"/>
</dbReference>
<dbReference type="PANTHER" id="PTHR10806">
    <property type="entry name" value="SIGNAL PEPTIDASE COMPLEX CATALYTIC SUBUNIT SEC11"/>
    <property type="match status" value="1"/>
</dbReference>
<evidence type="ECO:0000256" key="2">
    <source>
        <dbReference type="ARBA" id="ARBA00022670"/>
    </source>
</evidence>
<evidence type="ECO:0000256" key="3">
    <source>
        <dbReference type="ARBA" id="ARBA00022692"/>
    </source>
</evidence>
<accession>A0A1I5RC20</accession>
<dbReference type="PROSITE" id="PS00501">
    <property type="entry name" value="SPASE_I_1"/>
    <property type="match status" value="1"/>
</dbReference>
<dbReference type="InterPro" id="IPR036286">
    <property type="entry name" value="LexA/Signal_pep-like_sf"/>
</dbReference>
<keyword evidence="6" id="KW-0735">Signal-anchor</keyword>
<evidence type="ECO:0000256" key="9">
    <source>
        <dbReference type="ARBA" id="ARBA00033305"/>
    </source>
</evidence>
<dbReference type="CDD" id="cd06530">
    <property type="entry name" value="S26_SPase_I"/>
    <property type="match status" value="1"/>
</dbReference>